<feature type="domain" description="Reverse transcriptase" evidence="8">
    <location>
        <begin position="170"/>
        <end position="347"/>
    </location>
</feature>
<keyword evidence="1" id="KW-0645">Protease</keyword>
<dbReference type="GO" id="GO:0004519">
    <property type="term" value="F:endonuclease activity"/>
    <property type="evidence" value="ECO:0007669"/>
    <property type="project" value="UniProtKB-KW"/>
</dbReference>
<dbReference type="InterPro" id="IPR053134">
    <property type="entry name" value="RNA-dir_DNA_polymerase"/>
</dbReference>
<dbReference type="EMBL" id="GALX01005246">
    <property type="protein sequence ID" value="JAB63220.1"/>
    <property type="molecule type" value="Transcribed_RNA"/>
</dbReference>
<dbReference type="AlphaFoldDB" id="V5FZU9"/>
<dbReference type="InterPro" id="IPR043502">
    <property type="entry name" value="DNA/RNA_pol_sf"/>
</dbReference>
<evidence type="ECO:0000313" key="9">
    <source>
        <dbReference type="EMBL" id="JAB63220.1"/>
    </source>
</evidence>
<evidence type="ECO:0000256" key="6">
    <source>
        <dbReference type="ARBA" id="ARBA00022801"/>
    </source>
</evidence>
<keyword evidence="2" id="KW-0808">Transferase</keyword>
<dbReference type="Pfam" id="PF00078">
    <property type="entry name" value="RVT_1"/>
    <property type="match status" value="1"/>
</dbReference>
<dbReference type="Gene3D" id="3.10.10.10">
    <property type="entry name" value="HIV Type 1 Reverse Transcriptase, subunit A, domain 1"/>
    <property type="match status" value="1"/>
</dbReference>
<name>V5FZU9_ANOGL</name>
<evidence type="ECO:0000256" key="7">
    <source>
        <dbReference type="ARBA" id="ARBA00022918"/>
    </source>
</evidence>
<reference evidence="9" key="1">
    <citation type="submission" date="2013-07" db="EMBL/GenBank/DDBJ databases">
        <title>Midgut Transcriptome Profiling of Anoplphora glabripennis, a Lignocellulose Degrading, Wood-Boring Cerambycid.</title>
        <authorList>
            <person name="Scully E.D."/>
            <person name="Hoover K."/>
            <person name="Carlson J.E."/>
            <person name="Tien M."/>
            <person name="Geib S.M."/>
        </authorList>
    </citation>
    <scope>NUCLEOTIDE SEQUENCE</scope>
</reference>
<dbReference type="InterPro" id="IPR000477">
    <property type="entry name" value="RT_dom"/>
</dbReference>
<accession>V5FZU9</accession>
<dbReference type="CDD" id="cd01647">
    <property type="entry name" value="RT_LTR"/>
    <property type="match status" value="1"/>
</dbReference>
<keyword evidence="7" id="KW-0695">RNA-directed DNA polymerase</keyword>
<evidence type="ECO:0000256" key="1">
    <source>
        <dbReference type="ARBA" id="ARBA00022670"/>
    </source>
</evidence>
<keyword evidence="3" id="KW-0548">Nucleotidyltransferase</keyword>
<dbReference type="Gene3D" id="3.30.70.270">
    <property type="match status" value="1"/>
</dbReference>
<protein>
    <submittedName>
        <fullName evidence="9">Retrovirus-related Pol polyprotein</fullName>
    </submittedName>
</protein>
<evidence type="ECO:0000256" key="2">
    <source>
        <dbReference type="ARBA" id="ARBA00022679"/>
    </source>
</evidence>
<evidence type="ECO:0000256" key="4">
    <source>
        <dbReference type="ARBA" id="ARBA00022722"/>
    </source>
</evidence>
<keyword evidence="5" id="KW-0255">Endonuclease</keyword>
<dbReference type="InterPro" id="IPR043128">
    <property type="entry name" value="Rev_trsase/Diguanyl_cyclase"/>
</dbReference>
<dbReference type="SUPFAM" id="SSF56672">
    <property type="entry name" value="DNA/RNA polymerases"/>
    <property type="match status" value="1"/>
</dbReference>
<proteinExistence type="predicted"/>
<dbReference type="GO" id="GO:0008233">
    <property type="term" value="F:peptidase activity"/>
    <property type="evidence" value="ECO:0007669"/>
    <property type="project" value="UniProtKB-KW"/>
</dbReference>
<evidence type="ECO:0000256" key="3">
    <source>
        <dbReference type="ARBA" id="ARBA00022695"/>
    </source>
</evidence>
<sequence length="347" mass="39573">MVDCEISDVNEKDEVLMENKRFQFGRSVICIPGMVFRGSHCLVPVSNLSNEEIHWRRGRLISRGLRCQGGTALRDYRVSSLSHNAKHVREIQIGEVDINADLDSESKEKVLEVLNKWQHCFANSSAELGVVKGCQLEIKLSDESKPVCYCPYRLSLNERAIVREKVNELLDSGIVRESQSEYASPVVLVKKKNNDFRLCVDYRALNKITVKNIYPMPNVEEQLNLLGGKMFFTSLDCNQGFHQISVEPNSISKTAFITSDGHFEYLKMPFGLINAPSVFQRAIHNALGKLRYDQVLVYMDDLLIPSVSVEEGLKLLELVFELLNYSGFKLNLKKMFFLKKSHTFSRP</sequence>
<gene>
    <name evidence="9" type="primary">POL2</name>
</gene>
<keyword evidence="4" id="KW-0540">Nuclease</keyword>
<organism evidence="9">
    <name type="scientific">Anoplophora glabripennis</name>
    <name type="common">Asian longhorn beetle</name>
    <name type="synonym">Anoplophora nobilis</name>
    <dbReference type="NCBI Taxonomy" id="217634"/>
    <lineage>
        <taxon>Eukaryota</taxon>
        <taxon>Metazoa</taxon>
        <taxon>Ecdysozoa</taxon>
        <taxon>Arthropoda</taxon>
        <taxon>Hexapoda</taxon>
        <taxon>Insecta</taxon>
        <taxon>Pterygota</taxon>
        <taxon>Neoptera</taxon>
        <taxon>Endopterygota</taxon>
        <taxon>Coleoptera</taxon>
        <taxon>Polyphaga</taxon>
        <taxon>Cucujiformia</taxon>
        <taxon>Chrysomeloidea</taxon>
        <taxon>Cerambycidae</taxon>
        <taxon>Lamiinae</taxon>
        <taxon>Lamiini</taxon>
        <taxon>Anoplophora</taxon>
    </lineage>
</organism>
<dbReference type="FunFam" id="3.10.10.10:FF:000007">
    <property type="entry name" value="Retrovirus-related Pol polyprotein from transposon 17.6-like Protein"/>
    <property type="match status" value="1"/>
</dbReference>
<dbReference type="GO" id="GO:0006508">
    <property type="term" value="P:proteolysis"/>
    <property type="evidence" value="ECO:0007669"/>
    <property type="project" value="UniProtKB-KW"/>
</dbReference>
<dbReference type="PANTHER" id="PTHR24559:SF444">
    <property type="entry name" value="REVERSE TRANSCRIPTASE DOMAIN-CONTAINING PROTEIN"/>
    <property type="match status" value="1"/>
</dbReference>
<dbReference type="GO" id="GO:0003964">
    <property type="term" value="F:RNA-directed DNA polymerase activity"/>
    <property type="evidence" value="ECO:0007669"/>
    <property type="project" value="UniProtKB-KW"/>
</dbReference>
<evidence type="ECO:0000259" key="8">
    <source>
        <dbReference type="PROSITE" id="PS50878"/>
    </source>
</evidence>
<evidence type="ECO:0000256" key="5">
    <source>
        <dbReference type="ARBA" id="ARBA00022759"/>
    </source>
</evidence>
<keyword evidence="6" id="KW-0378">Hydrolase</keyword>
<dbReference type="PANTHER" id="PTHR24559">
    <property type="entry name" value="TRANSPOSON TY3-I GAG-POL POLYPROTEIN"/>
    <property type="match status" value="1"/>
</dbReference>
<dbReference type="PROSITE" id="PS50878">
    <property type="entry name" value="RT_POL"/>
    <property type="match status" value="1"/>
</dbReference>